<protein>
    <submittedName>
        <fullName evidence="1">Uncharacterized protein</fullName>
    </submittedName>
</protein>
<organism evidence="1 2">
    <name type="scientific">Ameca splendens</name>
    <dbReference type="NCBI Taxonomy" id="208324"/>
    <lineage>
        <taxon>Eukaryota</taxon>
        <taxon>Metazoa</taxon>
        <taxon>Chordata</taxon>
        <taxon>Craniata</taxon>
        <taxon>Vertebrata</taxon>
        <taxon>Euteleostomi</taxon>
        <taxon>Actinopterygii</taxon>
        <taxon>Neopterygii</taxon>
        <taxon>Teleostei</taxon>
        <taxon>Neoteleostei</taxon>
        <taxon>Acanthomorphata</taxon>
        <taxon>Ovalentaria</taxon>
        <taxon>Atherinomorphae</taxon>
        <taxon>Cyprinodontiformes</taxon>
        <taxon>Goodeidae</taxon>
        <taxon>Ameca</taxon>
    </lineage>
</organism>
<reference evidence="1 2" key="1">
    <citation type="submission" date="2021-06" db="EMBL/GenBank/DDBJ databases">
        <authorList>
            <person name="Palmer J.M."/>
        </authorList>
    </citation>
    <scope>NUCLEOTIDE SEQUENCE [LARGE SCALE GENOMIC DNA]</scope>
    <source>
        <strain evidence="1 2">AS_MEX2019</strain>
        <tissue evidence="1">Muscle</tissue>
    </source>
</reference>
<name>A0ABV1A6G3_9TELE</name>
<dbReference type="Proteomes" id="UP001469553">
    <property type="component" value="Unassembled WGS sequence"/>
</dbReference>
<dbReference type="EMBL" id="JAHRIP010084879">
    <property type="protein sequence ID" value="MEQ2313759.1"/>
    <property type="molecule type" value="Genomic_DNA"/>
</dbReference>
<gene>
    <name evidence="1" type="ORF">AMECASPLE_005301</name>
</gene>
<comment type="caution">
    <text evidence="1">The sequence shown here is derived from an EMBL/GenBank/DDBJ whole genome shotgun (WGS) entry which is preliminary data.</text>
</comment>
<accession>A0ABV1A6G3</accession>
<keyword evidence="2" id="KW-1185">Reference proteome</keyword>
<proteinExistence type="predicted"/>
<evidence type="ECO:0000313" key="1">
    <source>
        <dbReference type="EMBL" id="MEQ2313759.1"/>
    </source>
</evidence>
<evidence type="ECO:0000313" key="2">
    <source>
        <dbReference type="Proteomes" id="UP001469553"/>
    </source>
</evidence>
<sequence length="105" mass="12065">MRCQRKNHEGTEYFFSCLQLRVMKHPVPHLLLRIASQLAERRPCTCSPRLQHREIGEFGNTPRPHKHGAVTDQNYNDKHILIAVGIIAAVVPEIKANKHFCAKVF</sequence>